<proteinExistence type="predicted"/>
<dbReference type="EMBL" id="JBHTLH010000019">
    <property type="protein sequence ID" value="MFD1125207.1"/>
    <property type="molecule type" value="Genomic_DNA"/>
</dbReference>
<protein>
    <submittedName>
        <fullName evidence="2">ABC transporter permease</fullName>
    </submittedName>
</protein>
<feature type="transmembrane region" description="Helical" evidence="1">
    <location>
        <begin position="24"/>
        <end position="44"/>
    </location>
</feature>
<keyword evidence="1" id="KW-0472">Membrane</keyword>
<feature type="transmembrane region" description="Helical" evidence="1">
    <location>
        <begin position="194"/>
        <end position="212"/>
    </location>
</feature>
<dbReference type="Proteomes" id="UP001597156">
    <property type="component" value="Unassembled WGS sequence"/>
</dbReference>
<keyword evidence="1" id="KW-0812">Transmembrane</keyword>
<feature type="transmembrane region" description="Helical" evidence="1">
    <location>
        <begin position="95"/>
        <end position="118"/>
    </location>
</feature>
<accession>A0ABW3PNZ4</accession>
<feature type="transmembrane region" description="Helical" evidence="1">
    <location>
        <begin position="151"/>
        <end position="173"/>
    </location>
</feature>
<sequence length="264" mass="29159">MKGLSYMTSFGTLTNTMTRQKVQIINRLLVLDIIAILLTILYAVYRGQLSENGPLIVTSSYSMIVYMVAFILIARSNEHIFVSDAYRLVPISDTGLYSANLLSAFISFIYLMVTQFIFSTVAAAMNFNQLLDAFKKGLRDSAPSSANTSEVLGGLIGLIFLMLAAAILMWASVSMVHLITSALMAFLPDSRSRLYRFILYVVVIAASVYILSKIINPIGDLFTGMGNGDSFYQIYLAGFSLLIVAALESVVNVYLLRNWVETIN</sequence>
<feature type="transmembrane region" description="Helical" evidence="1">
    <location>
        <begin position="232"/>
        <end position="256"/>
    </location>
</feature>
<name>A0ABW3PNZ4_9LACO</name>
<keyword evidence="1" id="KW-1133">Transmembrane helix</keyword>
<gene>
    <name evidence="2" type="ORF">ACFQ22_07555</name>
</gene>
<evidence type="ECO:0000313" key="3">
    <source>
        <dbReference type="Proteomes" id="UP001597156"/>
    </source>
</evidence>
<dbReference type="RefSeq" id="WP_225419066.1">
    <property type="nucleotide sequence ID" value="NZ_JBHTLH010000019.1"/>
</dbReference>
<evidence type="ECO:0000313" key="2">
    <source>
        <dbReference type="EMBL" id="MFD1125207.1"/>
    </source>
</evidence>
<feature type="transmembrane region" description="Helical" evidence="1">
    <location>
        <begin position="56"/>
        <end position="74"/>
    </location>
</feature>
<evidence type="ECO:0000256" key="1">
    <source>
        <dbReference type="SAM" id="Phobius"/>
    </source>
</evidence>
<reference evidence="3" key="1">
    <citation type="journal article" date="2019" name="Int. J. Syst. Evol. Microbiol.">
        <title>The Global Catalogue of Microorganisms (GCM) 10K type strain sequencing project: providing services to taxonomists for standard genome sequencing and annotation.</title>
        <authorList>
            <consortium name="The Broad Institute Genomics Platform"/>
            <consortium name="The Broad Institute Genome Sequencing Center for Infectious Disease"/>
            <person name="Wu L."/>
            <person name="Ma J."/>
        </authorList>
    </citation>
    <scope>NUCLEOTIDE SEQUENCE [LARGE SCALE GENOMIC DNA]</scope>
    <source>
        <strain evidence="3">CCUG 71848</strain>
    </source>
</reference>
<keyword evidence="3" id="KW-1185">Reference proteome</keyword>
<comment type="caution">
    <text evidence="2">The sequence shown here is derived from an EMBL/GenBank/DDBJ whole genome shotgun (WGS) entry which is preliminary data.</text>
</comment>
<organism evidence="2 3">
    <name type="scientific">Lentilactobacillus raoultii</name>
    <dbReference type="NCBI Taxonomy" id="1987503"/>
    <lineage>
        <taxon>Bacteria</taxon>
        <taxon>Bacillati</taxon>
        <taxon>Bacillota</taxon>
        <taxon>Bacilli</taxon>
        <taxon>Lactobacillales</taxon>
        <taxon>Lactobacillaceae</taxon>
        <taxon>Lentilactobacillus</taxon>
    </lineage>
</organism>